<dbReference type="SUPFAM" id="SSF51679">
    <property type="entry name" value="Bacterial luciferase-like"/>
    <property type="match status" value="1"/>
</dbReference>
<dbReference type="Gene3D" id="3.20.20.30">
    <property type="entry name" value="Luciferase-like domain"/>
    <property type="match status" value="1"/>
</dbReference>
<dbReference type="Proteomes" id="UP001501842">
    <property type="component" value="Unassembled WGS sequence"/>
</dbReference>
<dbReference type="Pfam" id="PF00296">
    <property type="entry name" value="Bac_luciferase"/>
    <property type="match status" value="1"/>
</dbReference>
<evidence type="ECO:0000259" key="3">
    <source>
        <dbReference type="Pfam" id="PF00296"/>
    </source>
</evidence>
<name>A0ABN3TYN6_9ACTN</name>
<evidence type="ECO:0000313" key="4">
    <source>
        <dbReference type="EMBL" id="GAA2721488.1"/>
    </source>
</evidence>
<feature type="domain" description="Luciferase-like" evidence="3">
    <location>
        <begin position="1"/>
        <end position="292"/>
    </location>
</feature>
<dbReference type="PANTHER" id="PTHR30137:SF8">
    <property type="entry name" value="BLR5498 PROTEIN"/>
    <property type="match status" value="1"/>
</dbReference>
<dbReference type="InterPro" id="IPR036661">
    <property type="entry name" value="Luciferase-like_sf"/>
</dbReference>
<evidence type="ECO:0000256" key="1">
    <source>
        <dbReference type="ARBA" id="ARBA00023002"/>
    </source>
</evidence>
<keyword evidence="2" id="KW-0503">Monooxygenase</keyword>
<evidence type="ECO:0000313" key="5">
    <source>
        <dbReference type="Proteomes" id="UP001501842"/>
    </source>
</evidence>
<keyword evidence="5" id="KW-1185">Reference proteome</keyword>
<keyword evidence="1" id="KW-0560">Oxidoreductase</keyword>
<comment type="caution">
    <text evidence="4">The sequence shown here is derived from an EMBL/GenBank/DDBJ whole genome shotgun (WGS) entry which is preliminary data.</text>
</comment>
<reference evidence="4 5" key="1">
    <citation type="journal article" date="2019" name="Int. J. Syst. Evol. Microbiol.">
        <title>The Global Catalogue of Microorganisms (GCM) 10K type strain sequencing project: providing services to taxonomists for standard genome sequencing and annotation.</title>
        <authorList>
            <consortium name="The Broad Institute Genomics Platform"/>
            <consortium name="The Broad Institute Genome Sequencing Center for Infectious Disease"/>
            <person name="Wu L."/>
            <person name="Ma J."/>
        </authorList>
    </citation>
    <scope>NUCLEOTIDE SEQUENCE [LARGE SCALE GENOMIC DNA]</scope>
    <source>
        <strain evidence="4 5">JCM 8201</strain>
    </source>
</reference>
<dbReference type="EMBL" id="BAAATZ010000004">
    <property type="protein sequence ID" value="GAA2721488.1"/>
    <property type="molecule type" value="Genomic_DNA"/>
</dbReference>
<dbReference type="PANTHER" id="PTHR30137">
    <property type="entry name" value="LUCIFERASE-LIKE MONOOXYGENASE"/>
    <property type="match status" value="1"/>
</dbReference>
<gene>
    <name evidence="4" type="ORF">GCM10010439_11840</name>
</gene>
<sequence length="343" mass="36366">MRFALFLPSGQWPGRSPGAALARTVGLARLAEEYGFDDVWLAEHHFMGYGVCPSPVVLAGHLLGATSRIGVGTGVAVLPARHPVALAEEAALLASVAPGRFRLGVGRGGPWRELEVFGTGLERWERGFPEALELMLSWLRAAPGGRVGADGEFFRFREVPVVPVPETPPEVYVACTSPETEALAAAHGLPMLLGMHVGDAEKAEAVARYRAAGGPEPVRHVSTGVAWVADSRREAHATVQAELPRWLGPGLAGYMPVDDRMRPVTDAAAYARKLCGLHAVGTVEDCVEALARACAVPGVGQVSLLVECSEDEDRVAENVKRLGSEVLPRLRAELSSRAVPATG</sequence>
<proteinExistence type="predicted"/>
<evidence type="ECO:0000256" key="2">
    <source>
        <dbReference type="ARBA" id="ARBA00023033"/>
    </source>
</evidence>
<dbReference type="RefSeq" id="WP_344449151.1">
    <property type="nucleotide sequence ID" value="NZ_BAAATZ010000004.1"/>
</dbReference>
<dbReference type="InterPro" id="IPR011251">
    <property type="entry name" value="Luciferase-like_dom"/>
</dbReference>
<accession>A0ABN3TYN6</accession>
<organism evidence="4 5">
    <name type="scientific">Actinocorallia aurantiaca</name>
    <dbReference type="NCBI Taxonomy" id="46204"/>
    <lineage>
        <taxon>Bacteria</taxon>
        <taxon>Bacillati</taxon>
        <taxon>Actinomycetota</taxon>
        <taxon>Actinomycetes</taxon>
        <taxon>Streptosporangiales</taxon>
        <taxon>Thermomonosporaceae</taxon>
        <taxon>Actinocorallia</taxon>
    </lineage>
</organism>
<dbReference type="InterPro" id="IPR050766">
    <property type="entry name" value="Bact_Lucif_Oxidored"/>
</dbReference>
<protein>
    <submittedName>
        <fullName evidence="4">LLM class flavin-dependent oxidoreductase</fullName>
    </submittedName>
</protein>